<evidence type="ECO:0000256" key="3">
    <source>
        <dbReference type="ARBA" id="ARBA00022884"/>
    </source>
</evidence>
<reference evidence="8" key="1">
    <citation type="submission" date="2016-04" db="EMBL/GenBank/DDBJ databases">
        <authorList>
            <person name="Chen L."/>
            <person name="Zhuang W."/>
            <person name="Wang G."/>
        </authorList>
    </citation>
    <scope>NUCLEOTIDE SEQUENCE [LARGE SCALE GENOMIC DNA]</scope>
    <source>
        <strain evidence="8">17621</strain>
    </source>
</reference>
<dbReference type="GO" id="GO:0003723">
    <property type="term" value="F:RNA binding"/>
    <property type="evidence" value="ECO:0007669"/>
    <property type="project" value="UniProtKB-KW"/>
</dbReference>
<dbReference type="NCBIfam" id="TIGR01951">
    <property type="entry name" value="nusB"/>
    <property type="match status" value="1"/>
</dbReference>
<dbReference type="InterPro" id="IPR035926">
    <property type="entry name" value="NusB-like_sf"/>
</dbReference>
<keyword evidence="2" id="KW-0889">Transcription antitermination</keyword>
<accession>A0A1V9E1T1</accession>
<evidence type="ECO:0000256" key="2">
    <source>
        <dbReference type="ARBA" id="ARBA00022814"/>
    </source>
</evidence>
<sequence length="326" mass="38183">MISRRNIRVKVMQTIYSVESQIAESGGEVPAKPVDTVKILQKHFDQTRSLFIYLIHFVTEVARYAETDSRNRASKHLPTKEDLNVNIKLAGNELLWKILEHPSYKQAVKDDRPEGWVDQDMLKKIYQELVDSEKYQQYIAVQGRDKKEEKEMLEYIFNTLLLPNEIFTSYIEEYFSNWDDDADMLVVLMQNFLNKPTAYNFQELLSKEKWQFAKNLLQTTLEKKELALQYIKPKLKNWDPDRIASLDMILMRMGVCEFLFFETIPPKVTINEYIDLAKEYSTPQSGQFVNGILDNIHKDLVRDNQMHKVAFTPNGTQPQQSANKPS</sequence>
<keyword evidence="5" id="KW-0804">Transcription</keyword>
<dbReference type="Gene3D" id="1.10.940.10">
    <property type="entry name" value="NusB-like"/>
    <property type="match status" value="1"/>
</dbReference>
<dbReference type="OrthoDB" id="9787568at2"/>
<dbReference type="InterPro" id="IPR011605">
    <property type="entry name" value="NusB_fam"/>
</dbReference>
<evidence type="ECO:0000256" key="5">
    <source>
        <dbReference type="ARBA" id="ARBA00023163"/>
    </source>
</evidence>
<keyword evidence="4" id="KW-0805">Transcription regulation</keyword>
<evidence type="ECO:0000259" key="6">
    <source>
        <dbReference type="Pfam" id="PF01029"/>
    </source>
</evidence>
<name>A0A1V9E1T1_9BACT</name>
<dbReference type="EMBL" id="LVXG01000078">
    <property type="protein sequence ID" value="OQP40087.1"/>
    <property type="molecule type" value="Genomic_DNA"/>
</dbReference>
<dbReference type="RefSeq" id="WP_081204197.1">
    <property type="nucleotide sequence ID" value="NZ_FOCZ01000003.1"/>
</dbReference>
<dbReference type="GO" id="GO:0006353">
    <property type="term" value="P:DNA-templated transcription termination"/>
    <property type="evidence" value="ECO:0007669"/>
    <property type="project" value="InterPro"/>
</dbReference>
<keyword evidence="3" id="KW-0694">RNA-binding</keyword>
<evidence type="ECO:0000256" key="1">
    <source>
        <dbReference type="ARBA" id="ARBA00005952"/>
    </source>
</evidence>
<evidence type="ECO:0000313" key="7">
    <source>
        <dbReference type="EMBL" id="OQP40087.1"/>
    </source>
</evidence>
<organism evidence="7 8">
    <name type="scientific">Niastella yeongjuensis</name>
    <dbReference type="NCBI Taxonomy" id="354355"/>
    <lineage>
        <taxon>Bacteria</taxon>
        <taxon>Pseudomonadati</taxon>
        <taxon>Bacteroidota</taxon>
        <taxon>Chitinophagia</taxon>
        <taxon>Chitinophagales</taxon>
        <taxon>Chitinophagaceae</taxon>
        <taxon>Niastella</taxon>
    </lineage>
</organism>
<keyword evidence="8" id="KW-1185">Reference proteome</keyword>
<dbReference type="AlphaFoldDB" id="A0A1V9E1T1"/>
<gene>
    <name evidence="7" type="ORF">A4H97_16135</name>
</gene>
<dbReference type="InterPro" id="IPR006027">
    <property type="entry name" value="NusB_RsmB_TIM44"/>
</dbReference>
<dbReference type="PANTHER" id="PTHR11078">
    <property type="entry name" value="N UTILIZATION SUBSTANCE PROTEIN B-RELATED"/>
    <property type="match status" value="1"/>
</dbReference>
<protein>
    <submittedName>
        <fullName evidence="7">Transcription antitermination factor NusB</fullName>
    </submittedName>
</protein>
<dbReference type="Pfam" id="PF01029">
    <property type="entry name" value="NusB"/>
    <property type="match status" value="1"/>
</dbReference>
<evidence type="ECO:0000256" key="4">
    <source>
        <dbReference type="ARBA" id="ARBA00023015"/>
    </source>
</evidence>
<dbReference type="PANTHER" id="PTHR11078:SF3">
    <property type="entry name" value="ANTITERMINATION NUSB DOMAIN-CONTAINING PROTEIN"/>
    <property type="match status" value="1"/>
</dbReference>
<dbReference type="GO" id="GO:0005829">
    <property type="term" value="C:cytosol"/>
    <property type="evidence" value="ECO:0007669"/>
    <property type="project" value="TreeGrafter"/>
</dbReference>
<feature type="domain" description="NusB/RsmB/TIM44" evidence="6">
    <location>
        <begin position="190"/>
        <end position="298"/>
    </location>
</feature>
<dbReference type="Proteomes" id="UP000192610">
    <property type="component" value="Unassembled WGS sequence"/>
</dbReference>
<dbReference type="STRING" id="354355.SAMN05660816_01974"/>
<proteinExistence type="inferred from homology"/>
<comment type="similarity">
    <text evidence="1">Belongs to the NusB family.</text>
</comment>
<dbReference type="GO" id="GO:0031564">
    <property type="term" value="P:transcription antitermination"/>
    <property type="evidence" value="ECO:0007669"/>
    <property type="project" value="UniProtKB-KW"/>
</dbReference>
<comment type="caution">
    <text evidence="7">The sequence shown here is derived from an EMBL/GenBank/DDBJ whole genome shotgun (WGS) entry which is preliminary data.</text>
</comment>
<evidence type="ECO:0000313" key="8">
    <source>
        <dbReference type="Proteomes" id="UP000192610"/>
    </source>
</evidence>
<dbReference type="SUPFAM" id="SSF48013">
    <property type="entry name" value="NusB-like"/>
    <property type="match status" value="1"/>
</dbReference>